<reference evidence="4 5" key="1">
    <citation type="submission" date="2021-06" db="EMBL/GenBank/DDBJ databases">
        <authorList>
            <person name="Sun Q."/>
            <person name="Li D."/>
        </authorList>
    </citation>
    <scope>NUCLEOTIDE SEQUENCE [LARGE SCALE GENOMIC DNA]</scope>
    <source>
        <strain evidence="4 5">MSJ-2</strain>
    </source>
</reference>
<dbReference type="PANTHER" id="PTHR22911:SF137">
    <property type="entry name" value="SOLUTE CARRIER FAMILY 35 MEMBER G2-RELATED"/>
    <property type="match status" value="1"/>
</dbReference>
<evidence type="ECO:0000313" key="5">
    <source>
        <dbReference type="Proteomes" id="UP000787672"/>
    </source>
</evidence>
<feature type="domain" description="EamA" evidence="3">
    <location>
        <begin position="4"/>
        <end position="142"/>
    </location>
</feature>
<organism evidence="4 5">
    <name type="scientific">Dysosmobacter acutus</name>
    <dbReference type="NCBI Taxonomy" id="2841504"/>
    <lineage>
        <taxon>Bacteria</taxon>
        <taxon>Bacillati</taxon>
        <taxon>Bacillota</taxon>
        <taxon>Clostridia</taxon>
        <taxon>Eubacteriales</taxon>
        <taxon>Oscillospiraceae</taxon>
        <taxon>Dysosmobacter</taxon>
    </lineage>
</organism>
<comment type="caution">
    <text evidence="4">The sequence shown here is derived from an EMBL/GenBank/DDBJ whole genome shotgun (WGS) entry which is preliminary data.</text>
</comment>
<evidence type="ECO:0000256" key="2">
    <source>
        <dbReference type="SAM" id="Phobius"/>
    </source>
</evidence>
<keyword evidence="2" id="KW-0472">Membrane</keyword>
<feature type="transmembrane region" description="Helical" evidence="2">
    <location>
        <begin position="213"/>
        <end position="233"/>
    </location>
</feature>
<feature type="transmembrane region" description="Helical" evidence="2">
    <location>
        <begin position="245"/>
        <end position="264"/>
    </location>
</feature>
<feature type="transmembrane region" description="Helical" evidence="2">
    <location>
        <begin position="129"/>
        <end position="146"/>
    </location>
</feature>
<keyword evidence="5" id="KW-1185">Reference proteome</keyword>
<accession>A0ABS6F897</accession>
<dbReference type="RefSeq" id="WP_216557654.1">
    <property type="nucleotide sequence ID" value="NZ_JAHLQN010000001.1"/>
</dbReference>
<feature type="transmembrane region" description="Helical" evidence="2">
    <location>
        <begin position="33"/>
        <end position="51"/>
    </location>
</feature>
<dbReference type="PANTHER" id="PTHR22911">
    <property type="entry name" value="ACYL-MALONYL CONDENSING ENZYME-RELATED"/>
    <property type="match status" value="1"/>
</dbReference>
<dbReference type="Proteomes" id="UP000787672">
    <property type="component" value="Unassembled WGS sequence"/>
</dbReference>
<feature type="transmembrane region" description="Helical" evidence="2">
    <location>
        <begin position="72"/>
        <end position="96"/>
    </location>
</feature>
<dbReference type="Pfam" id="PF00892">
    <property type="entry name" value="EamA"/>
    <property type="match status" value="2"/>
</dbReference>
<feature type="transmembrane region" description="Helical" evidence="2">
    <location>
        <begin position="185"/>
        <end position="207"/>
    </location>
</feature>
<feature type="transmembrane region" description="Helical" evidence="2">
    <location>
        <begin position="152"/>
        <end position="173"/>
    </location>
</feature>
<feature type="transmembrane region" description="Helical" evidence="2">
    <location>
        <begin position="102"/>
        <end position="120"/>
    </location>
</feature>
<feature type="domain" description="EamA" evidence="3">
    <location>
        <begin position="152"/>
        <end position="287"/>
    </location>
</feature>
<gene>
    <name evidence="4" type="ORF">KQI82_01385</name>
</gene>
<feature type="transmembrane region" description="Helical" evidence="2">
    <location>
        <begin position="7"/>
        <end position="27"/>
    </location>
</feature>
<feature type="transmembrane region" description="Helical" evidence="2">
    <location>
        <begin position="270"/>
        <end position="288"/>
    </location>
</feature>
<dbReference type="EMBL" id="JAHLQN010000001">
    <property type="protein sequence ID" value="MBU5625585.1"/>
    <property type="molecule type" value="Genomic_DNA"/>
</dbReference>
<evidence type="ECO:0000256" key="1">
    <source>
        <dbReference type="ARBA" id="ARBA00007362"/>
    </source>
</evidence>
<proteinExistence type="inferred from homology"/>
<comment type="similarity">
    <text evidence="1">Belongs to the EamA transporter family.</text>
</comment>
<keyword evidence="2" id="KW-1133">Transmembrane helix</keyword>
<keyword evidence="2" id="KW-0812">Transmembrane</keyword>
<sequence length="312" mass="33668">MKTKGILYIILSGVVFGMMPIGAKAIYANGGNSYFLTLMRFTLSLLPLYLLDRADRRRCDTEEKVHIGRRRMGQIALLSVGFTATPAFLFLSYNYISSGLSTTLHFVYPVLVLVGCALFFREKISRRELICCVLCMAGVLSFYTPGDSGSAFGVFIALLSGITYALYIIILAKSGLQEMLRPYQLLLWIQAPGAVALLALNLAMGTLRAHLTLTGWALICLFTIGTTTATMFFQIGTKLCGPQHASLLSTFEPLTSVVAGVVLLHEEMTLRSGVGILCVLASVLLLAWKKSGKEETGGIAEESSAGAPGKDG</sequence>
<evidence type="ECO:0000313" key="4">
    <source>
        <dbReference type="EMBL" id="MBU5625585.1"/>
    </source>
</evidence>
<name>A0ABS6F897_9FIRM</name>
<protein>
    <submittedName>
        <fullName evidence="4">DMT family transporter</fullName>
    </submittedName>
</protein>
<dbReference type="InterPro" id="IPR000620">
    <property type="entry name" value="EamA_dom"/>
</dbReference>
<evidence type="ECO:0000259" key="3">
    <source>
        <dbReference type="Pfam" id="PF00892"/>
    </source>
</evidence>